<dbReference type="RefSeq" id="WP_020931972.1">
    <property type="nucleotide sequence ID" value="NC_021917.1"/>
</dbReference>
<dbReference type="Gene3D" id="3.40.50.2300">
    <property type="match status" value="1"/>
</dbReference>
<dbReference type="Pfam" id="PF00196">
    <property type="entry name" value="GerE"/>
    <property type="match status" value="1"/>
</dbReference>
<dbReference type="PATRIC" id="fig|1198232.3.peg.403"/>
<dbReference type="GO" id="GO:0006355">
    <property type="term" value="P:regulation of DNA-templated transcription"/>
    <property type="evidence" value="ECO:0007669"/>
    <property type="project" value="InterPro"/>
</dbReference>
<proteinExistence type="predicted"/>
<dbReference type="PANTHER" id="PTHR43214:SF38">
    <property type="entry name" value="NITRATE_NITRITE RESPONSE REGULATOR PROTEIN NARL"/>
    <property type="match status" value="1"/>
</dbReference>
<feature type="domain" description="HTH luxR-type" evidence="2">
    <location>
        <begin position="144"/>
        <end position="208"/>
    </location>
</feature>
<name>S5T594_9GAMM</name>
<organism evidence="3 4">
    <name type="scientific">Cycloclasticus zancles 78-ME</name>
    <dbReference type="NCBI Taxonomy" id="1198232"/>
    <lineage>
        <taxon>Bacteria</taxon>
        <taxon>Pseudomonadati</taxon>
        <taxon>Pseudomonadota</taxon>
        <taxon>Gammaproteobacteria</taxon>
        <taxon>Thiotrichales</taxon>
        <taxon>Piscirickettsiaceae</taxon>
        <taxon>Cycloclasticus</taxon>
    </lineage>
</organism>
<keyword evidence="4" id="KW-1185">Reference proteome</keyword>
<evidence type="ECO:0000256" key="1">
    <source>
        <dbReference type="ARBA" id="ARBA00023125"/>
    </source>
</evidence>
<dbReference type="AlphaFoldDB" id="S5T594"/>
<dbReference type="EMBL" id="CP005996">
    <property type="protein sequence ID" value="AGS38739.1"/>
    <property type="molecule type" value="Genomic_DNA"/>
</dbReference>
<dbReference type="InterPro" id="IPR000792">
    <property type="entry name" value="Tscrpt_reg_LuxR_C"/>
</dbReference>
<gene>
    <name evidence="3" type="ORF">CYCME_0397</name>
</gene>
<dbReference type="InterPro" id="IPR039420">
    <property type="entry name" value="WalR-like"/>
</dbReference>
<reference evidence="3 4" key="1">
    <citation type="submission" date="2013-05" db="EMBL/GenBank/DDBJ databases">
        <title>Between feast and famine: a lifestyle of most important marine PAH-degrading bacterium Cycloclasticus sp. 7ME.</title>
        <authorList>
            <person name="Yakimov M.M."/>
            <person name="Messina E."/>
            <person name="Genovese M."/>
            <person name="Denaro R."/>
            <person name="Crisafi F."/>
            <person name="Russo D."/>
            <person name="Cappello S."/>
            <person name="Santisi S."/>
            <person name="Smedile F."/>
            <person name="Golyshina O.V."/>
            <person name="Tran H."/>
            <person name="Pieper D.H."/>
            <person name="Golyshin P.N."/>
            <person name="Giuliano L."/>
        </authorList>
    </citation>
    <scope>NUCLEOTIDE SEQUENCE [LARGE SCALE GENOMIC DNA]</scope>
    <source>
        <strain evidence="3 4">78-ME</strain>
    </source>
</reference>
<dbReference type="InterPro" id="IPR036388">
    <property type="entry name" value="WH-like_DNA-bd_sf"/>
</dbReference>
<dbReference type="SUPFAM" id="SSF46894">
    <property type="entry name" value="C-terminal effector domain of the bipartite response regulators"/>
    <property type="match status" value="1"/>
</dbReference>
<dbReference type="PROSITE" id="PS50043">
    <property type="entry name" value="HTH_LUXR_2"/>
    <property type="match status" value="1"/>
</dbReference>
<protein>
    <submittedName>
        <fullName evidence="3">Response regulator containing a CheY-like receiver domain and an HTH DNA-binding domain, LuxR family</fullName>
    </submittedName>
</protein>
<dbReference type="Gene3D" id="1.10.10.10">
    <property type="entry name" value="Winged helix-like DNA-binding domain superfamily/Winged helix DNA-binding domain"/>
    <property type="match status" value="1"/>
</dbReference>
<dbReference type="KEGG" id="cza:CYCME_0397"/>
<sequence length="208" mass="23094">MNRIAIYSDDPVIVKHLSDVLSNHFDIFTVTNTQELSNISFALVDSQKVDTDIDLITTIESSSARLLIVGGDWSENQQVNAFVHGVAGYCCQSDSPKLIVHAVTCLLQGDTWIQRHLVPLIIEALIKKNSKSENNPINIEQVKSSPLLATLSSREKEVAKMVSEGESNKLIANNLNISERTVKAHLTSIFKKLQIPDRLHLALLIKEL</sequence>
<dbReference type="PANTHER" id="PTHR43214">
    <property type="entry name" value="TWO-COMPONENT RESPONSE REGULATOR"/>
    <property type="match status" value="1"/>
</dbReference>
<dbReference type="HOGENOM" id="CLU_000445_90_8_6"/>
<dbReference type="eggNOG" id="COG2197">
    <property type="taxonomic scope" value="Bacteria"/>
</dbReference>
<dbReference type="InterPro" id="IPR016032">
    <property type="entry name" value="Sig_transdc_resp-reg_C-effctor"/>
</dbReference>
<dbReference type="PRINTS" id="PR00038">
    <property type="entry name" value="HTHLUXR"/>
</dbReference>
<keyword evidence="1 3" id="KW-0238">DNA-binding</keyword>
<dbReference type="Proteomes" id="UP000015380">
    <property type="component" value="Chromosome"/>
</dbReference>
<dbReference type="CDD" id="cd06170">
    <property type="entry name" value="LuxR_C_like"/>
    <property type="match status" value="1"/>
</dbReference>
<dbReference type="PROSITE" id="PS00622">
    <property type="entry name" value="HTH_LUXR_1"/>
    <property type="match status" value="1"/>
</dbReference>
<evidence type="ECO:0000313" key="4">
    <source>
        <dbReference type="Proteomes" id="UP000015380"/>
    </source>
</evidence>
<reference evidence="4" key="2">
    <citation type="journal article" date="2016" name="Environ. Microbiol. Rep.">
        <title>Analysis of defence systems and a conjugative IncP-1 plasmid in the marine polyaromatic hydrocarbons-degrading bacterium Cycloclasticus sp. 78-ME.</title>
        <authorList>
            <person name="Yakimov M.M."/>
            <person name="Crisafi F."/>
            <person name="Messina E."/>
            <person name="Smedile F."/>
            <person name="Lopatina A."/>
            <person name="Denaro R."/>
            <person name="Pieper D.H."/>
            <person name="Golyshin P.N."/>
            <person name="Giuliano L."/>
        </authorList>
    </citation>
    <scope>NUCLEOTIDE SEQUENCE [LARGE SCALE GENOMIC DNA]</scope>
    <source>
        <strain evidence="4">78-ME</strain>
    </source>
</reference>
<evidence type="ECO:0000313" key="3">
    <source>
        <dbReference type="EMBL" id="AGS38739.1"/>
    </source>
</evidence>
<accession>S5T594</accession>
<evidence type="ECO:0000259" key="2">
    <source>
        <dbReference type="PROSITE" id="PS50043"/>
    </source>
</evidence>
<dbReference type="SMART" id="SM00421">
    <property type="entry name" value="HTH_LUXR"/>
    <property type="match status" value="1"/>
</dbReference>
<dbReference type="GO" id="GO:0003677">
    <property type="term" value="F:DNA binding"/>
    <property type="evidence" value="ECO:0007669"/>
    <property type="project" value="UniProtKB-KW"/>
</dbReference>